<organism evidence="2 3">
    <name type="scientific">Vibrio variabilis</name>
    <dbReference type="NCBI Taxonomy" id="990271"/>
    <lineage>
        <taxon>Bacteria</taxon>
        <taxon>Pseudomonadati</taxon>
        <taxon>Pseudomonadota</taxon>
        <taxon>Gammaproteobacteria</taxon>
        <taxon>Vibrionales</taxon>
        <taxon>Vibrionaceae</taxon>
        <taxon>Vibrio</taxon>
    </lineage>
</organism>
<evidence type="ECO:0000256" key="1">
    <source>
        <dbReference type="SAM" id="MobiDB-lite"/>
    </source>
</evidence>
<evidence type="ECO:0000313" key="3">
    <source>
        <dbReference type="Proteomes" id="UP000029223"/>
    </source>
</evidence>
<accession>A0ABQ0J9F2</accession>
<reference evidence="3" key="2">
    <citation type="submission" date="2014-09" db="EMBL/GenBank/DDBJ databases">
        <authorList>
            <consortium name="NBRP consortium"/>
            <person name="Sawabe T."/>
            <person name="Meirelles P."/>
            <person name="Nakanishi M."/>
            <person name="Sayaka M."/>
            <person name="Hattori M."/>
            <person name="Ohkuma M."/>
        </authorList>
    </citation>
    <scope>NUCLEOTIDE SEQUENCE [LARGE SCALE GENOMIC DNA]</scope>
    <source>
        <strain evidence="3">JCM 19239</strain>
    </source>
</reference>
<name>A0ABQ0J9F2_9VIBR</name>
<reference evidence="3" key="1">
    <citation type="submission" date="2014-09" db="EMBL/GenBank/DDBJ databases">
        <title>Vibrio variabilis JCM 19239. (C206) whole genome shotgun sequence.</title>
        <authorList>
            <person name="Sawabe T."/>
            <person name="Meirelles P."/>
            <person name="Nakanishi M."/>
            <person name="Sayaka M."/>
            <person name="Hattori M."/>
            <person name="Ohkuma M."/>
        </authorList>
    </citation>
    <scope>NUCLEOTIDE SEQUENCE [LARGE SCALE GENOMIC DNA]</scope>
    <source>
        <strain evidence="3">JCM 19239</strain>
    </source>
</reference>
<feature type="region of interest" description="Disordered" evidence="1">
    <location>
        <begin position="22"/>
        <end position="58"/>
    </location>
</feature>
<dbReference type="PROSITE" id="PS51257">
    <property type="entry name" value="PROKAR_LIPOPROTEIN"/>
    <property type="match status" value="1"/>
</dbReference>
<comment type="caution">
    <text evidence="2">The sequence shown here is derived from an EMBL/GenBank/DDBJ whole genome shotgun (WGS) entry which is preliminary data.</text>
</comment>
<keyword evidence="3" id="KW-1185">Reference proteome</keyword>
<proteinExistence type="predicted"/>
<feature type="compositionally biased region" description="Basic and acidic residues" evidence="1">
    <location>
        <begin position="41"/>
        <end position="51"/>
    </location>
</feature>
<dbReference type="Proteomes" id="UP000029223">
    <property type="component" value="Unassembled WGS sequence"/>
</dbReference>
<sequence>MKYLIPLASLAILVGCNSSNDNSDSELPQSLPPTHLPGDLVPERPHPDAGEPGHLPGDLVPDRLPIAWYEEVSARFGMTVESLDAVCRYKGEHPQMDIHVSCNWANDELTIIYFASRGIGEREYFYDHAFNWIVSDEQIVNGKLWPGVNHNAVGLEDNEVHIEPDGARYNIGYGCDQGTCDGIVHTLNIHSNNNHVISDGTPFYGMSDFDISTYQQSEKFFFNIDFTLENGDVHTNTLHLLDDFPSLIYDVLAPAFGY</sequence>
<evidence type="ECO:0000313" key="2">
    <source>
        <dbReference type="EMBL" id="GAL25366.1"/>
    </source>
</evidence>
<gene>
    <name evidence="2" type="ORF">JCM19239_6286</name>
</gene>
<evidence type="ECO:0008006" key="4">
    <source>
        <dbReference type="Google" id="ProtNLM"/>
    </source>
</evidence>
<dbReference type="EMBL" id="BBMS01000009">
    <property type="protein sequence ID" value="GAL25366.1"/>
    <property type="molecule type" value="Genomic_DNA"/>
</dbReference>
<protein>
    <recommendedName>
        <fullName evidence="4">Lipoprotein</fullName>
    </recommendedName>
</protein>